<keyword evidence="10 14" id="KW-0547">Nucleotide-binding</keyword>
<evidence type="ECO:0000256" key="3">
    <source>
        <dbReference type="ARBA" id="ARBA00007955"/>
    </source>
</evidence>
<keyword evidence="18" id="KW-1185">Reference proteome</keyword>
<keyword evidence="7 14" id="KW-0028">Amino-acid biosynthesis</keyword>
<evidence type="ECO:0000256" key="7">
    <source>
        <dbReference type="ARBA" id="ARBA00022605"/>
    </source>
</evidence>
<dbReference type="InterPro" id="IPR020621">
    <property type="entry name" value="ATP-PRT_HisG_long"/>
</dbReference>
<dbReference type="NCBIfam" id="TIGR00070">
    <property type="entry name" value="hisG"/>
    <property type="match status" value="1"/>
</dbReference>
<dbReference type="PANTHER" id="PTHR21403:SF8">
    <property type="entry name" value="ATP PHOSPHORIBOSYLTRANSFERASE"/>
    <property type="match status" value="1"/>
</dbReference>
<dbReference type="OrthoDB" id="9806435at2"/>
<keyword evidence="8 14" id="KW-0328">Glycosyltransferase</keyword>
<reference evidence="16 19" key="2">
    <citation type="submission" date="2020-08" db="EMBL/GenBank/DDBJ databases">
        <title>Genomic Encyclopedia of Type Strains, Phase IV (KMG-IV): sequencing the most valuable type-strain genomes for metagenomic binning, comparative biology and taxonomic classification.</title>
        <authorList>
            <person name="Goeker M."/>
        </authorList>
    </citation>
    <scope>NUCLEOTIDE SEQUENCE [LARGE SCALE GENOMIC DNA]</scope>
    <source>
        <strain evidence="16 19">DSM 17498</strain>
    </source>
</reference>
<comment type="caution">
    <text evidence="17">The sequence shown here is derived from an EMBL/GenBank/DDBJ whole genome shotgun (WGS) entry which is preliminary data.</text>
</comment>
<dbReference type="EMBL" id="LBIA02000001">
    <property type="protein sequence ID" value="TKT71735.1"/>
    <property type="molecule type" value="Genomic_DNA"/>
</dbReference>
<comment type="catalytic activity">
    <reaction evidence="1 14">
        <text>1-(5-phospho-beta-D-ribosyl)-ATP + diphosphate = 5-phospho-alpha-D-ribose 1-diphosphate + ATP</text>
        <dbReference type="Rhea" id="RHEA:18473"/>
        <dbReference type="ChEBI" id="CHEBI:30616"/>
        <dbReference type="ChEBI" id="CHEBI:33019"/>
        <dbReference type="ChEBI" id="CHEBI:58017"/>
        <dbReference type="ChEBI" id="CHEBI:73183"/>
        <dbReference type="EC" id="2.4.2.17"/>
    </reaction>
</comment>
<evidence type="ECO:0000259" key="15">
    <source>
        <dbReference type="Pfam" id="PF01634"/>
    </source>
</evidence>
<dbReference type="Proteomes" id="UP000034832">
    <property type="component" value="Unassembled WGS sequence"/>
</dbReference>
<comment type="similarity">
    <text evidence="4">Belongs to the ATP phosphoribosyltransferase family. Short subfamily.</text>
</comment>
<comment type="cofactor">
    <cofactor evidence="14">
        <name>Mg(2+)</name>
        <dbReference type="ChEBI" id="CHEBI:18420"/>
    </cofactor>
</comment>
<evidence type="ECO:0000256" key="9">
    <source>
        <dbReference type="ARBA" id="ARBA00022679"/>
    </source>
</evidence>
<comment type="similarity">
    <text evidence="3 14">Belongs to the ATP phosphoribosyltransferase family. Long subfamily.</text>
</comment>
<dbReference type="SUPFAM" id="SSF53850">
    <property type="entry name" value="Periplasmic binding protein-like II"/>
    <property type="match status" value="1"/>
</dbReference>
<dbReference type="PROSITE" id="PS01316">
    <property type="entry name" value="ATP_P_PHORIBOSYLTR"/>
    <property type="match status" value="1"/>
</dbReference>
<keyword evidence="14" id="KW-0963">Cytoplasm</keyword>
<dbReference type="GO" id="GO:0005524">
    <property type="term" value="F:ATP binding"/>
    <property type="evidence" value="ECO:0007669"/>
    <property type="project" value="UniProtKB-KW"/>
</dbReference>
<dbReference type="CDD" id="cd13593">
    <property type="entry name" value="PBP2_HisGL3"/>
    <property type="match status" value="1"/>
</dbReference>
<comment type="subcellular location">
    <subcellularLocation>
        <location evidence="14">Cytoplasm</location>
    </subcellularLocation>
</comment>
<accession>A0A4U6BQE5</accession>
<evidence type="ECO:0000256" key="13">
    <source>
        <dbReference type="ARBA" id="ARBA00024861"/>
    </source>
</evidence>
<gene>
    <name evidence="14" type="primary">hisG</name>
    <name evidence="16" type="ORF">HNQ36_002946</name>
    <name evidence="17" type="ORF">YH63_010075</name>
</gene>
<evidence type="ECO:0000256" key="10">
    <source>
        <dbReference type="ARBA" id="ARBA00022741"/>
    </source>
</evidence>
<evidence type="ECO:0000256" key="12">
    <source>
        <dbReference type="ARBA" id="ARBA00023102"/>
    </source>
</evidence>
<dbReference type="UniPathway" id="UPA00031">
    <property type="reaction ID" value="UER00006"/>
</dbReference>
<keyword evidence="11 14" id="KW-0067">ATP-binding</keyword>
<evidence type="ECO:0000256" key="14">
    <source>
        <dbReference type="HAMAP-Rule" id="MF_00079"/>
    </source>
</evidence>
<evidence type="ECO:0000313" key="18">
    <source>
        <dbReference type="Proteomes" id="UP000034832"/>
    </source>
</evidence>
<evidence type="ECO:0000256" key="4">
    <source>
        <dbReference type="ARBA" id="ARBA00009489"/>
    </source>
</evidence>
<dbReference type="GO" id="GO:0000105">
    <property type="term" value="P:L-histidine biosynthetic process"/>
    <property type="evidence" value="ECO:0007669"/>
    <property type="project" value="UniProtKB-UniRule"/>
</dbReference>
<protein>
    <recommendedName>
        <fullName evidence="6 14">ATP phosphoribosyltransferase</fullName>
        <shortName evidence="14">ATP-PRT</shortName>
        <shortName evidence="14">ATP-PRTase</shortName>
        <ecNumber evidence="5 14">2.4.2.17</ecNumber>
    </recommendedName>
</protein>
<evidence type="ECO:0000256" key="6">
    <source>
        <dbReference type="ARBA" id="ARBA00020998"/>
    </source>
</evidence>
<dbReference type="PANTHER" id="PTHR21403">
    <property type="entry name" value="ATP PHOSPHORIBOSYLTRANSFERASE ATP-PRTASE"/>
    <property type="match status" value="1"/>
</dbReference>
<dbReference type="GO" id="GO:0000287">
    <property type="term" value="F:magnesium ion binding"/>
    <property type="evidence" value="ECO:0007669"/>
    <property type="project" value="UniProtKB-UniRule"/>
</dbReference>
<dbReference type="Gene3D" id="3.40.190.10">
    <property type="entry name" value="Periplasmic binding protein-like II"/>
    <property type="match status" value="2"/>
</dbReference>
<comment type="function">
    <text evidence="13 14">Catalyzes the condensation of ATP and 5-phosphoribose 1-diphosphate to form N'-(5'-phosphoribosyl)-ATP (PR-ATP). Has a crucial role in the pathway because the rate of histidine biosynthesis seems to be controlled primarily by regulation of HisG enzymatic activity.</text>
</comment>
<dbReference type="InterPro" id="IPR018198">
    <property type="entry name" value="ATP_PRibTrfase_CS"/>
</dbReference>
<feature type="domain" description="ATP phosphoribosyltransferase catalytic" evidence="15">
    <location>
        <begin position="56"/>
        <end position="222"/>
    </location>
</feature>
<dbReference type="InterPro" id="IPR001348">
    <property type="entry name" value="ATP_PRibTrfase_HisG"/>
</dbReference>
<evidence type="ECO:0000313" key="17">
    <source>
        <dbReference type="EMBL" id="TKT71735.1"/>
    </source>
</evidence>
<keyword evidence="14" id="KW-0460">Magnesium</keyword>
<comment type="pathway">
    <text evidence="2 14">Amino-acid biosynthesis; L-histidine biosynthesis; L-histidine from 5-phospho-alpha-D-ribose 1-diphosphate: step 1/9.</text>
</comment>
<dbReference type="GO" id="GO:0005737">
    <property type="term" value="C:cytoplasm"/>
    <property type="evidence" value="ECO:0007669"/>
    <property type="project" value="UniProtKB-SubCell"/>
</dbReference>
<dbReference type="HAMAP" id="MF_00079">
    <property type="entry name" value="HisG_Long"/>
    <property type="match status" value="1"/>
</dbReference>
<keyword evidence="9 14" id="KW-0808">Transferase</keyword>
<name>A0A4U6BQE5_9BRAD</name>
<evidence type="ECO:0000313" key="16">
    <source>
        <dbReference type="EMBL" id="MBB5052955.1"/>
    </source>
</evidence>
<dbReference type="Proteomes" id="UP000521227">
    <property type="component" value="Unassembled WGS sequence"/>
</dbReference>
<sequence>MSTPFVVAVPSKGRLQENAEAFFAQANLTLAKPRGAREYRGTMPCLDNVEIAYLSASEIAAQLARGAVHLGITGEDLIRENIHDADKRVMLIESLGFGSANVVVAVPQAWIDVRTMADLDDVATSFRARHNHRMRVATKYINLTRSFFAAQGVVDYRIVESAGATEGAPAAGTAELIVDITTTGATLAANGLKVLDDGVMLRSHANLVASREADWSDSARETARIILDHIAASARARKYKEVRTRFAACDAALLAEAHNRFGVVSPFGGPTSSGMVTLHCPPAQLYALGSFLRDRGAETVSVASLDYVFDRDNPLFAKLQTFLGQ</sequence>
<dbReference type="RefSeq" id="WP_046827722.1">
    <property type="nucleotide sequence ID" value="NZ_JACHIJ010000004.1"/>
</dbReference>
<keyword evidence="14" id="KW-0479">Metal-binding</keyword>
<dbReference type="GO" id="GO:0003879">
    <property type="term" value="F:ATP phosphoribosyltransferase activity"/>
    <property type="evidence" value="ECO:0007669"/>
    <property type="project" value="UniProtKB-UniRule"/>
</dbReference>
<dbReference type="EC" id="2.4.2.17" evidence="5 14"/>
<evidence type="ECO:0000256" key="8">
    <source>
        <dbReference type="ARBA" id="ARBA00022676"/>
    </source>
</evidence>
<dbReference type="Pfam" id="PF01634">
    <property type="entry name" value="HisG"/>
    <property type="match status" value="1"/>
</dbReference>
<proteinExistence type="inferred from homology"/>
<evidence type="ECO:0000256" key="2">
    <source>
        <dbReference type="ARBA" id="ARBA00004667"/>
    </source>
</evidence>
<evidence type="ECO:0000256" key="1">
    <source>
        <dbReference type="ARBA" id="ARBA00000915"/>
    </source>
</evidence>
<evidence type="ECO:0000256" key="5">
    <source>
        <dbReference type="ARBA" id="ARBA00011946"/>
    </source>
</evidence>
<evidence type="ECO:0000313" key="19">
    <source>
        <dbReference type="Proteomes" id="UP000521227"/>
    </source>
</evidence>
<dbReference type="AlphaFoldDB" id="A0A4U6BQE5"/>
<comment type="activity regulation">
    <text evidence="14">Feedback inhibited by histidine.</text>
</comment>
<dbReference type="STRING" id="211460.YH63_08910"/>
<organism evidence="17 18">
    <name type="scientific">Afipia massiliensis</name>
    <dbReference type="NCBI Taxonomy" id="211460"/>
    <lineage>
        <taxon>Bacteria</taxon>
        <taxon>Pseudomonadati</taxon>
        <taxon>Pseudomonadota</taxon>
        <taxon>Alphaproteobacteria</taxon>
        <taxon>Hyphomicrobiales</taxon>
        <taxon>Nitrobacteraceae</taxon>
        <taxon>Afipia</taxon>
    </lineage>
</organism>
<dbReference type="InterPro" id="IPR013820">
    <property type="entry name" value="ATP_PRibTrfase_cat"/>
</dbReference>
<keyword evidence="12 14" id="KW-0368">Histidine biosynthesis</keyword>
<dbReference type="EMBL" id="JACHIJ010000004">
    <property type="protein sequence ID" value="MBB5052955.1"/>
    <property type="molecule type" value="Genomic_DNA"/>
</dbReference>
<reference evidence="17 18" key="1">
    <citation type="submission" date="2019-04" db="EMBL/GenBank/DDBJ databases">
        <title>Whole genome sequencing of cave bacteria.</title>
        <authorList>
            <person name="Gan H.M."/>
            <person name="Barton H."/>
            <person name="Savka M.A."/>
        </authorList>
    </citation>
    <scope>NUCLEOTIDE SEQUENCE [LARGE SCALE GENOMIC DNA]</scope>
    <source>
        <strain evidence="17 18">LC387</strain>
    </source>
</reference>
<evidence type="ECO:0000256" key="11">
    <source>
        <dbReference type="ARBA" id="ARBA00022840"/>
    </source>
</evidence>